<feature type="signal peptide" evidence="1">
    <location>
        <begin position="1"/>
        <end position="25"/>
    </location>
</feature>
<accession>A0A1I7MZN7</accession>
<feature type="chain" id="PRO_5011665569" evidence="1">
    <location>
        <begin position="26"/>
        <end position="69"/>
    </location>
</feature>
<sequence>MQILFKLKLPAMMALCLLPVMPAFAHGDGDSLSTTISSHYPAIHNTGARLVHIDAIGVQGRMLPSEDQS</sequence>
<keyword evidence="1" id="KW-0732">Signal</keyword>
<dbReference type="STRING" id="1393122.SAMN05660895_0210"/>
<protein>
    <submittedName>
        <fullName evidence="2">Uncharacterized protein</fullName>
    </submittedName>
</protein>
<proteinExistence type="predicted"/>
<dbReference type="AlphaFoldDB" id="A0A1I7MZN7"/>
<evidence type="ECO:0000256" key="1">
    <source>
        <dbReference type="SAM" id="SignalP"/>
    </source>
</evidence>
<evidence type="ECO:0000313" key="2">
    <source>
        <dbReference type="EMBL" id="SFV27897.1"/>
    </source>
</evidence>
<dbReference type="EMBL" id="FPCJ01000001">
    <property type="protein sequence ID" value="SFV27897.1"/>
    <property type="molecule type" value="Genomic_DNA"/>
</dbReference>
<gene>
    <name evidence="2" type="ORF">SAMN05660895_0210</name>
</gene>
<reference evidence="3" key="1">
    <citation type="submission" date="2016-10" db="EMBL/GenBank/DDBJ databases">
        <authorList>
            <person name="Varghese N."/>
            <person name="Submissions S."/>
        </authorList>
    </citation>
    <scope>NUCLEOTIDE SEQUENCE [LARGE SCALE GENOMIC DNA]</scope>
    <source>
        <strain evidence="3">DSM 14807</strain>
    </source>
</reference>
<evidence type="ECO:0000313" key="3">
    <source>
        <dbReference type="Proteomes" id="UP000199537"/>
    </source>
</evidence>
<dbReference type="RefSeq" id="WP_092456502.1">
    <property type="nucleotide sequence ID" value="NZ_FPCJ01000001.1"/>
</dbReference>
<dbReference type="Proteomes" id="UP000199537">
    <property type="component" value="Unassembled WGS sequence"/>
</dbReference>
<keyword evidence="3" id="KW-1185">Reference proteome</keyword>
<name>A0A1I7MZN7_9BACT</name>
<organism evidence="2 3">
    <name type="scientific">Thermoflavifilum thermophilum</name>
    <dbReference type="NCBI Taxonomy" id="1393122"/>
    <lineage>
        <taxon>Bacteria</taxon>
        <taxon>Pseudomonadati</taxon>
        <taxon>Bacteroidota</taxon>
        <taxon>Chitinophagia</taxon>
        <taxon>Chitinophagales</taxon>
        <taxon>Chitinophagaceae</taxon>
        <taxon>Thermoflavifilum</taxon>
    </lineage>
</organism>